<dbReference type="GO" id="GO:0016020">
    <property type="term" value="C:membrane"/>
    <property type="evidence" value="ECO:0007669"/>
    <property type="project" value="TreeGrafter"/>
</dbReference>
<name>A0A1G6GFC4_9ACTN</name>
<gene>
    <name evidence="5" type="ORF">GA0111570_10314</name>
</gene>
<evidence type="ECO:0000256" key="3">
    <source>
        <dbReference type="SAM" id="SignalP"/>
    </source>
</evidence>
<evidence type="ECO:0000256" key="1">
    <source>
        <dbReference type="ARBA" id="ARBA00022723"/>
    </source>
</evidence>
<evidence type="ECO:0000313" key="5">
    <source>
        <dbReference type="EMBL" id="SDB80697.1"/>
    </source>
</evidence>
<dbReference type="PANTHER" id="PTHR10587:SF133">
    <property type="entry name" value="CHITIN DEACETYLASE 1-RELATED"/>
    <property type="match status" value="1"/>
</dbReference>
<dbReference type="InterPro" id="IPR002509">
    <property type="entry name" value="NODB_dom"/>
</dbReference>
<dbReference type="PROSITE" id="PS51677">
    <property type="entry name" value="NODB"/>
    <property type="match status" value="1"/>
</dbReference>
<feature type="signal peptide" evidence="3">
    <location>
        <begin position="1"/>
        <end position="30"/>
    </location>
</feature>
<organism evidence="5 6">
    <name type="scientific">Raineyella antarctica</name>
    <dbReference type="NCBI Taxonomy" id="1577474"/>
    <lineage>
        <taxon>Bacteria</taxon>
        <taxon>Bacillati</taxon>
        <taxon>Actinomycetota</taxon>
        <taxon>Actinomycetes</taxon>
        <taxon>Propionibacteriales</taxon>
        <taxon>Propionibacteriaceae</taxon>
        <taxon>Raineyella</taxon>
    </lineage>
</organism>
<dbReference type="InterPro" id="IPR011330">
    <property type="entry name" value="Glyco_hydro/deAcase_b/a-brl"/>
</dbReference>
<dbReference type="OrthoDB" id="3173508at2"/>
<feature type="chain" id="PRO_5011500414" evidence="3">
    <location>
        <begin position="31"/>
        <end position="294"/>
    </location>
</feature>
<evidence type="ECO:0000313" key="6">
    <source>
        <dbReference type="Proteomes" id="UP000199086"/>
    </source>
</evidence>
<dbReference type="Proteomes" id="UP000199086">
    <property type="component" value="Unassembled WGS sequence"/>
</dbReference>
<dbReference type="RefSeq" id="WP_092607218.1">
    <property type="nucleotide sequence ID" value="NZ_FMYF01000003.1"/>
</dbReference>
<dbReference type="PANTHER" id="PTHR10587">
    <property type="entry name" value="GLYCOSYL TRANSFERASE-RELATED"/>
    <property type="match status" value="1"/>
</dbReference>
<evidence type="ECO:0000256" key="2">
    <source>
        <dbReference type="ARBA" id="ARBA00022801"/>
    </source>
</evidence>
<keyword evidence="2" id="KW-0378">Hydrolase</keyword>
<feature type="domain" description="NodB homology" evidence="4">
    <location>
        <begin position="88"/>
        <end position="291"/>
    </location>
</feature>
<dbReference type="GO" id="GO:0005975">
    <property type="term" value="P:carbohydrate metabolic process"/>
    <property type="evidence" value="ECO:0007669"/>
    <property type="project" value="InterPro"/>
</dbReference>
<dbReference type="GO" id="GO:0046872">
    <property type="term" value="F:metal ion binding"/>
    <property type="evidence" value="ECO:0007669"/>
    <property type="project" value="UniProtKB-KW"/>
</dbReference>
<accession>A0A1G6GFC4</accession>
<dbReference type="STRING" id="1577474.GA0111570_10314"/>
<dbReference type="Pfam" id="PF01522">
    <property type="entry name" value="Polysacc_deac_1"/>
    <property type="match status" value="1"/>
</dbReference>
<dbReference type="EMBL" id="FMYF01000003">
    <property type="protein sequence ID" value="SDB80697.1"/>
    <property type="molecule type" value="Genomic_DNA"/>
</dbReference>
<dbReference type="InterPro" id="IPR050248">
    <property type="entry name" value="Polysacc_deacetylase_ArnD"/>
</dbReference>
<proteinExistence type="predicted"/>
<evidence type="ECO:0000259" key="4">
    <source>
        <dbReference type="PROSITE" id="PS51677"/>
    </source>
</evidence>
<keyword evidence="3" id="KW-0732">Signal</keyword>
<dbReference type="AlphaFoldDB" id="A0A1G6GFC4"/>
<protein>
    <submittedName>
        <fullName evidence="5">Peptidoglycan/xylan/chitin deacetylase, PgdA/CDA1 family</fullName>
    </submittedName>
</protein>
<keyword evidence="6" id="KW-1185">Reference proteome</keyword>
<sequence>MRPNRAPSHHGLLAVLVLLATVLFATVVLAACAPPSRPPAPAPSPTPSSAVVAGTDHNAAAQAYAYPAAKVQEWVREGTRAPDLPAQKVAFLTFDDGPSTDATPRVLDALHATGVPATFFIIAGPQGLGRAGAPLLQREMAEGNAVCIHSYSHDYGYLYPRRKADTEHILSDQARALDALRGALGPGYSPDCFRYPGGHMSWTGLAAADAGLTARGLSWIDWNTMTGDAEPRKKEPRTPAEAARNVKTDIAHAGNPPVVVVLMHDAPGKRISTEALPLVVADLRAAGYAFGVIG</sequence>
<keyword evidence="1" id="KW-0479">Metal-binding</keyword>
<dbReference type="Gene3D" id="3.20.20.370">
    <property type="entry name" value="Glycoside hydrolase/deacetylase"/>
    <property type="match status" value="1"/>
</dbReference>
<dbReference type="SUPFAM" id="SSF88713">
    <property type="entry name" value="Glycoside hydrolase/deacetylase"/>
    <property type="match status" value="1"/>
</dbReference>
<reference evidence="5 6" key="1">
    <citation type="submission" date="2016-06" db="EMBL/GenBank/DDBJ databases">
        <authorList>
            <person name="Olsen C.W."/>
            <person name="Carey S."/>
            <person name="Hinshaw L."/>
            <person name="Karasin A.I."/>
        </authorList>
    </citation>
    <scope>NUCLEOTIDE SEQUENCE [LARGE SCALE GENOMIC DNA]</scope>
    <source>
        <strain evidence="5 6">LZ-22</strain>
    </source>
</reference>
<dbReference type="PROSITE" id="PS51257">
    <property type="entry name" value="PROKAR_LIPOPROTEIN"/>
    <property type="match status" value="1"/>
</dbReference>
<dbReference type="GO" id="GO:0016810">
    <property type="term" value="F:hydrolase activity, acting on carbon-nitrogen (but not peptide) bonds"/>
    <property type="evidence" value="ECO:0007669"/>
    <property type="project" value="InterPro"/>
</dbReference>